<gene>
    <name evidence="6" type="ORF">SNE40_001362</name>
</gene>
<dbReference type="AlphaFoldDB" id="A0AAN8KMV8"/>
<dbReference type="EMBL" id="JAZGQO010000001">
    <property type="protein sequence ID" value="KAK6196067.1"/>
    <property type="molecule type" value="Genomic_DNA"/>
</dbReference>
<comment type="subcellular location">
    <subcellularLocation>
        <location evidence="1">Membrane</location>
        <topology evidence="1">Multi-pass membrane protein</topology>
    </subcellularLocation>
</comment>
<keyword evidence="4" id="KW-1133">Transmembrane helix</keyword>
<evidence type="ECO:0000256" key="3">
    <source>
        <dbReference type="ARBA" id="ARBA00022692"/>
    </source>
</evidence>
<keyword evidence="7" id="KW-1185">Reference proteome</keyword>
<keyword evidence="5" id="KW-0472">Membrane</keyword>
<proteinExistence type="inferred from homology"/>
<evidence type="ECO:0000256" key="4">
    <source>
        <dbReference type="ARBA" id="ARBA00022989"/>
    </source>
</evidence>
<comment type="caution">
    <text evidence="6">The sequence shown here is derived from an EMBL/GenBank/DDBJ whole genome shotgun (WGS) entry which is preliminary data.</text>
</comment>
<sequence>MLFTGKLKFGDTADAEFQLQINKNGSYSILFNKVTWLTSAPTFFYVGGKKYSLADQSLKINQSVQLSGYDNLGRWQKTCWPFVIINNHVTTCFKTYTTPALPFVIFEQQYLNATNGTSTGDNNSVIAGFPSFQMPQDEGQLGFMHFAGSMAGDTSKSFGRWNNKAKLRTGIIGGPLVLFDSGENVLVISPFNQFMAASSYSDGHSYSYGVMGGVDYVPANFVLQTVLMYRSAGINRAMDDWGRLMTTYYGKDGTYRQSDLTLNYIGYWTDGGAYYYYNVETNKDYEQTILDCVQYGRDINMPYRYLQIDSYFYFKGPNGGVQTWTPMPLLFPHGFQYLYNMTGLPIGCHNRWWSPNNTYAKQNGGQFDFIVEKAKAVPTDESFWNYLFDNAKRWGLILYEQDWLDVEFAGVNALLTQIDLGRTWLMQMGKAARNNDLTIQYCMSNPRHILQSLEIPVVTQARASGDYRAGGDNWKIGISSIFTDAVGVAPFKDNFWSSADQPGNPKYPDLKETHAELQAAVATLSTGPVGPGDMINKTNATLVMQCCRYDGMILQTSRPAKAIDAQIKQMALGGNVGPRGEVWTTYTNIGDFVFGLVLGTAMDADYSLSPTTAGFNFFGPSNIFTRSTTSRPINQPFSDSQPLKITTACSRSEICLYYTSPVFSPGGKNVLIYGEEGKFVAMSGKRVRDITVDADDLLITVIGGVNEQIKFGFIEADQYISISCNLGATGSATISFMAQSCSGL</sequence>
<keyword evidence="3" id="KW-0812">Transmembrane</keyword>
<evidence type="ECO:0000313" key="7">
    <source>
        <dbReference type="Proteomes" id="UP001347796"/>
    </source>
</evidence>
<reference evidence="6 7" key="1">
    <citation type="submission" date="2024-01" db="EMBL/GenBank/DDBJ databases">
        <title>The genome of the rayed Mediterranean limpet Patella caerulea (Linnaeus, 1758).</title>
        <authorList>
            <person name="Anh-Thu Weber A."/>
            <person name="Halstead-Nussloch G."/>
        </authorList>
    </citation>
    <scope>NUCLEOTIDE SEQUENCE [LARGE SCALE GENOMIC DNA]</scope>
    <source>
        <strain evidence="6">AATW-2023a</strain>
        <tissue evidence="6">Whole specimen</tissue>
    </source>
</reference>
<accession>A0AAN8KMV8</accession>
<dbReference type="Proteomes" id="UP001347796">
    <property type="component" value="Unassembled WGS sequence"/>
</dbReference>
<evidence type="ECO:0000256" key="1">
    <source>
        <dbReference type="ARBA" id="ARBA00004141"/>
    </source>
</evidence>
<evidence type="ECO:0000256" key="2">
    <source>
        <dbReference type="ARBA" id="ARBA00008458"/>
    </source>
</evidence>
<comment type="similarity">
    <text evidence="2">Belongs to the RNase K family.</text>
</comment>
<dbReference type="InterPro" id="IPR026770">
    <property type="entry name" value="RNase_K"/>
</dbReference>
<evidence type="ECO:0000313" key="6">
    <source>
        <dbReference type="EMBL" id="KAK6196067.1"/>
    </source>
</evidence>
<dbReference type="GO" id="GO:0004521">
    <property type="term" value="F:RNA endonuclease activity"/>
    <property type="evidence" value="ECO:0007669"/>
    <property type="project" value="InterPro"/>
</dbReference>
<dbReference type="GO" id="GO:0016020">
    <property type="term" value="C:membrane"/>
    <property type="evidence" value="ECO:0007669"/>
    <property type="project" value="UniProtKB-SubCell"/>
</dbReference>
<organism evidence="6 7">
    <name type="scientific">Patella caerulea</name>
    <name type="common">Rayed Mediterranean limpet</name>
    <dbReference type="NCBI Taxonomy" id="87958"/>
    <lineage>
        <taxon>Eukaryota</taxon>
        <taxon>Metazoa</taxon>
        <taxon>Spiralia</taxon>
        <taxon>Lophotrochozoa</taxon>
        <taxon>Mollusca</taxon>
        <taxon>Gastropoda</taxon>
        <taxon>Patellogastropoda</taxon>
        <taxon>Patelloidea</taxon>
        <taxon>Patellidae</taxon>
        <taxon>Patella</taxon>
    </lineage>
</organism>
<protein>
    <submittedName>
        <fullName evidence="6">Uncharacterized protein</fullName>
    </submittedName>
</protein>
<name>A0AAN8KMV8_PATCE</name>
<dbReference type="PANTHER" id="PTHR31733">
    <property type="entry name" value="RIBONUCLEASE KAPPA"/>
    <property type="match status" value="1"/>
</dbReference>
<evidence type="ECO:0000256" key="5">
    <source>
        <dbReference type="ARBA" id="ARBA00023136"/>
    </source>
</evidence>